<protein>
    <submittedName>
        <fullName evidence="1">Uncharacterized protein</fullName>
    </submittedName>
</protein>
<name>A0A1J0GVX0_9CAUD</name>
<organism evidence="1 2">
    <name type="scientific">Streptomyces phage BRock</name>
    <dbReference type="NCBI Taxonomy" id="1913591"/>
    <lineage>
        <taxon>Viruses</taxon>
        <taxon>Duplodnaviria</taxon>
        <taxon>Heunggongvirae</taxon>
        <taxon>Uroviricota</taxon>
        <taxon>Caudoviricetes</taxon>
        <taxon>Borockvirus</taxon>
        <taxon>Borockvirus brock</taxon>
    </lineage>
</organism>
<dbReference type="Proteomes" id="UP000224898">
    <property type="component" value="Segment"/>
</dbReference>
<evidence type="ECO:0000313" key="1">
    <source>
        <dbReference type="EMBL" id="APC46324.1"/>
    </source>
</evidence>
<proteinExistence type="predicted"/>
<reference evidence="1 2" key="1">
    <citation type="submission" date="2016-09" db="EMBL/GenBank/DDBJ databases">
        <title>Complete Genome Sequence of Streptomyces 5a phage BRock.</title>
        <authorList>
            <person name="Crossman A."/>
            <person name="Baron S."/>
            <person name="Jamdagni P."/>
            <person name="Khatri P."/>
            <person name="Sharma D."/>
            <person name="Pandey M."/>
            <person name="Goyal S."/>
            <person name="Kumar S."/>
            <person name="Phogat A."/>
            <person name="Chawla G."/>
            <person name="Pasricha M."/>
            <person name="Gupta K."/>
            <person name="Bazzad D."/>
            <person name="Aggarwal V."/>
            <person name="Poughat A."/>
            <person name="Singh K."/>
            <person name="Rana P."/>
            <person name="Gautam R."/>
            <person name="Sharma V."/>
            <person name="Tyagi D."/>
            <person name="Shahi A."/>
            <person name="Jangra N."/>
            <person name="Malik M."/>
            <person name="Sidhu P.K."/>
            <person name="Malik S."/>
            <person name="Ghalyan Y."/>
            <person name="Sharma S.S."/>
            <person name="Malik A."/>
            <person name="Chuttani R."/>
            <person name="Bamal N."/>
            <person name="Bhadula D."/>
            <person name="Batra A."/>
            <person name="Temple L."/>
            <person name="Nehra K."/>
        </authorList>
    </citation>
    <scope>NUCLEOTIDE SEQUENCE [LARGE SCALE GENOMIC DNA]</scope>
</reference>
<dbReference type="KEGG" id="vg:55601476"/>
<dbReference type="RefSeq" id="YP_009831787.1">
    <property type="nucleotide sequence ID" value="NC_048650.1"/>
</dbReference>
<keyword evidence="2" id="KW-1185">Reference proteome</keyword>
<dbReference type="EMBL" id="KX925554">
    <property type="protein sequence ID" value="APC46324.1"/>
    <property type="molecule type" value="Genomic_DNA"/>
</dbReference>
<accession>A0A1J0GVX0</accession>
<evidence type="ECO:0000313" key="2">
    <source>
        <dbReference type="Proteomes" id="UP000224898"/>
    </source>
</evidence>
<dbReference type="GeneID" id="55601476"/>
<sequence length="127" mass="15344">MEPLNYKEVRQLDRWKFDEYLKVLLEPYDRTWEIIKDAGFDGFHNGEHLSATVVSGQEIEEDTTQNFQRWLEGGQYNDEPEETDLEEDKKFYEKYYRNATPGFSEMLQWICNQGLIPEGKYVMEVWW</sequence>